<organism evidence="2 3">
    <name type="scientific">Meloidogyne incognita</name>
    <name type="common">Southern root-knot nematode worm</name>
    <name type="synonym">Oxyuris incognita</name>
    <dbReference type="NCBI Taxonomy" id="6306"/>
    <lineage>
        <taxon>Eukaryota</taxon>
        <taxon>Metazoa</taxon>
        <taxon>Ecdysozoa</taxon>
        <taxon>Nematoda</taxon>
        <taxon>Chromadorea</taxon>
        <taxon>Rhabditida</taxon>
        <taxon>Tylenchina</taxon>
        <taxon>Tylenchomorpha</taxon>
        <taxon>Tylenchoidea</taxon>
        <taxon>Meloidogynidae</taxon>
        <taxon>Meloidogyninae</taxon>
        <taxon>Meloidogyne</taxon>
        <taxon>Meloidogyne incognita group</taxon>
    </lineage>
</organism>
<evidence type="ECO:0000313" key="2">
    <source>
        <dbReference type="Proteomes" id="UP000887563"/>
    </source>
</evidence>
<accession>A0A914MH55</accession>
<dbReference type="SUPFAM" id="SSF50494">
    <property type="entry name" value="Trypsin-like serine proteases"/>
    <property type="match status" value="1"/>
</dbReference>
<dbReference type="Proteomes" id="UP000887563">
    <property type="component" value="Unplaced"/>
</dbReference>
<proteinExistence type="predicted"/>
<dbReference type="InterPro" id="IPR009003">
    <property type="entry name" value="Peptidase_S1_PA"/>
</dbReference>
<dbReference type="AlphaFoldDB" id="A0A914MH55"/>
<dbReference type="WBParaSite" id="Minc3s01885g26958">
    <property type="protein sequence ID" value="Minc3s01885g26958"/>
    <property type="gene ID" value="Minc3s01885g26958"/>
</dbReference>
<dbReference type="Pfam" id="PF18694">
    <property type="entry name" value="TDP-43_N"/>
    <property type="match status" value="1"/>
</dbReference>
<evidence type="ECO:0000313" key="3">
    <source>
        <dbReference type="WBParaSite" id="Minc3s01885g26958"/>
    </source>
</evidence>
<protein>
    <submittedName>
        <fullName evidence="3">TAR DNA-binding protein 43 N-terminal domain-containing protein</fullName>
    </submittedName>
</protein>
<sequence length="339" mass="38202">MAAQYVYVRDPSDDKIMEFPVSNDGTLPVYLINNTFNGFFGLKYNNEVTGFKRAVLTDPINQVFLAPEGGWDNKIFELVHSPSRSGKRSSRPYDGVQEANRLNTASVCPVKKSRKDNSNLPTSLAIQNFSFYIEENGIKNSVICLEKDFFCTFRHGTHKNFQLRDLVTIFNYDGEKSMEATVRYIDDRLDFIILRSTNKVEKVPILCRNFLPAEDLVVCGRSGSSGELIYAKGCIRTSLLQHFTHFTEQGLFEQRGPFLLANIHTLPGDSGAPVFGNRGLIGMHLGTTLYHNLIVNYMVITSDLIHGINVVKHQDSPARPGSREEPIRIRVDDKEFVGV</sequence>
<dbReference type="InterPro" id="IPR041105">
    <property type="entry name" value="TDP-43_N"/>
</dbReference>
<keyword evidence="2" id="KW-1185">Reference proteome</keyword>
<feature type="domain" description="TAR DNA-binding protein 43 N-terminal" evidence="1">
    <location>
        <begin position="5"/>
        <end position="77"/>
    </location>
</feature>
<name>A0A914MH55_MELIC</name>
<evidence type="ECO:0000259" key="1">
    <source>
        <dbReference type="Pfam" id="PF18694"/>
    </source>
</evidence>
<reference evidence="3" key="1">
    <citation type="submission" date="2022-11" db="UniProtKB">
        <authorList>
            <consortium name="WormBaseParasite"/>
        </authorList>
    </citation>
    <scope>IDENTIFICATION</scope>
</reference>